<evidence type="ECO:0000313" key="13">
    <source>
        <dbReference type="Proteomes" id="UP000807306"/>
    </source>
</evidence>
<feature type="region of interest" description="Disordered" evidence="9">
    <location>
        <begin position="352"/>
        <end position="385"/>
    </location>
</feature>
<dbReference type="PROSITE" id="PS51061">
    <property type="entry name" value="R3H"/>
    <property type="match status" value="1"/>
</dbReference>
<dbReference type="PROSITE" id="PS50174">
    <property type="entry name" value="G_PATCH"/>
    <property type="match status" value="1"/>
</dbReference>
<dbReference type="AlphaFoldDB" id="A0A9P6ED59"/>
<dbReference type="InterPro" id="IPR051189">
    <property type="entry name" value="Splicing_assoc_domain"/>
</dbReference>
<evidence type="ECO:0000313" key="12">
    <source>
        <dbReference type="EMBL" id="KAF9526875.1"/>
    </source>
</evidence>
<feature type="compositionally biased region" description="Basic and acidic residues" evidence="9">
    <location>
        <begin position="361"/>
        <end position="377"/>
    </location>
</feature>
<keyword evidence="5" id="KW-0963">Cytoplasm</keyword>
<dbReference type="SUPFAM" id="SSF82708">
    <property type="entry name" value="R3H domain"/>
    <property type="match status" value="1"/>
</dbReference>
<reference evidence="12" key="1">
    <citation type="submission" date="2020-11" db="EMBL/GenBank/DDBJ databases">
        <authorList>
            <consortium name="DOE Joint Genome Institute"/>
            <person name="Ahrendt S."/>
            <person name="Riley R."/>
            <person name="Andreopoulos W."/>
            <person name="Labutti K."/>
            <person name="Pangilinan J."/>
            <person name="Ruiz-Duenas F.J."/>
            <person name="Barrasa J.M."/>
            <person name="Sanchez-Garcia M."/>
            <person name="Camarero S."/>
            <person name="Miyauchi S."/>
            <person name="Serrano A."/>
            <person name="Linde D."/>
            <person name="Babiker R."/>
            <person name="Drula E."/>
            <person name="Ayuso-Fernandez I."/>
            <person name="Pacheco R."/>
            <person name="Padilla G."/>
            <person name="Ferreira P."/>
            <person name="Barriuso J."/>
            <person name="Kellner H."/>
            <person name="Castanera R."/>
            <person name="Alfaro M."/>
            <person name="Ramirez L."/>
            <person name="Pisabarro A.G."/>
            <person name="Kuo A."/>
            <person name="Tritt A."/>
            <person name="Lipzen A."/>
            <person name="He G."/>
            <person name="Yan M."/>
            <person name="Ng V."/>
            <person name="Cullen D."/>
            <person name="Martin F."/>
            <person name="Rosso M.-N."/>
            <person name="Henrissat B."/>
            <person name="Hibbett D."/>
            <person name="Martinez A.T."/>
            <person name="Grigoriev I.V."/>
        </authorList>
    </citation>
    <scope>NUCLEOTIDE SEQUENCE</scope>
    <source>
        <strain evidence="12">CBS 506.95</strain>
    </source>
</reference>
<dbReference type="PANTHER" id="PTHR14195">
    <property type="entry name" value="G PATCH DOMAIN CONTAINING PROTEIN 2"/>
    <property type="match status" value="1"/>
</dbReference>
<feature type="compositionally biased region" description="Basic and acidic residues" evidence="9">
    <location>
        <begin position="504"/>
        <end position="513"/>
    </location>
</feature>
<evidence type="ECO:0000256" key="9">
    <source>
        <dbReference type="SAM" id="MobiDB-lite"/>
    </source>
</evidence>
<organism evidence="12 13">
    <name type="scientific">Crepidotus variabilis</name>
    <dbReference type="NCBI Taxonomy" id="179855"/>
    <lineage>
        <taxon>Eukaryota</taxon>
        <taxon>Fungi</taxon>
        <taxon>Dikarya</taxon>
        <taxon>Basidiomycota</taxon>
        <taxon>Agaricomycotina</taxon>
        <taxon>Agaricomycetes</taxon>
        <taxon>Agaricomycetidae</taxon>
        <taxon>Agaricales</taxon>
        <taxon>Agaricineae</taxon>
        <taxon>Crepidotaceae</taxon>
        <taxon>Crepidotus</taxon>
    </lineage>
</organism>
<dbReference type="InterPro" id="IPR036867">
    <property type="entry name" value="R3H_dom_sf"/>
</dbReference>
<evidence type="ECO:0000259" key="11">
    <source>
        <dbReference type="PROSITE" id="PS51061"/>
    </source>
</evidence>
<proteinExistence type="inferred from homology"/>
<dbReference type="Gene3D" id="3.30.1370.50">
    <property type="entry name" value="R3H-like domain"/>
    <property type="match status" value="1"/>
</dbReference>
<dbReference type="InterPro" id="IPR001374">
    <property type="entry name" value="R3H_dom"/>
</dbReference>
<evidence type="ECO:0000256" key="3">
    <source>
        <dbReference type="ARBA" id="ARBA00010306"/>
    </source>
</evidence>
<feature type="compositionally biased region" description="Gly residues" evidence="9">
    <location>
        <begin position="1"/>
        <end position="18"/>
    </location>
</feature>
<feature type="domain" description="G-patch" evidence="10">
    <location>
        <begin position="961"/>
        <end position="1005"/>
    </location>
</feature>
<feature type="compositionally biased region" description="Acidic residues" evidence="9">
    <location>
        <begin position="639"/>
        <end position="666"/>
    </location>
</feature>
<dbReference type="GO" id="GO:0005737">
    <property type="term" value="C:cytoplasm"/>
    <property type="evidence" value="ECO:0007669"/>
    <property type="project" value="UniProtKB-SubCell"/>
</dbReference>
<protein>
    <recommendedName>
        <fullName evidence="4">Protein SQS1</fullName>
    </recommendedName>
</protein>
<keyword evidence="8" id="KW-0539">Nucleus</keyword>
<dbReference type="Pfam" id="PF01424">
    <property type="entry name" value="R3H"/>
    <property type="match status" value="1"/>
</dbReference>
<comment type="subcellular location">
    <subcellularLocation>
        <location evidence="2">Cytoplasm</location>
    </subcellularLocation>
    <subcellularLocation>
        <location evidence="1">Nucleus</location>
    </subcellularLocation>
</comment>
<feature type="region of interest" description="Disordered" evidence="9">
    <location>
        <begin position="504"/>
        <end position="524"/>
    </location>
</feature>
<dbReference type="Proteomes" id="UP000807306">
    <property type="component" value="Unassembled WGS sequence"/>
</dbReference>
<keyword evidence="7" id="KW-0508">mRNA splicing</keyword>
<feature type="compositionally biased region" description="Gly residues" evidence="9">
    <location>
        <begin position="82"/>
        <end position="92"/>
    </location>
</feature>
<feature type="region of interest" description="Disordered" evidence="9">
    <location>
        <begin position="1"/>
        <end position="130"/>
    </location>
</feature>
<gene>
    <name evidence="12" type="ORF">CPB83DRAFT_908087</name>
</gene>
<dbReference type="GO" id="GO:0005634">
    <property type="term" value="C:nucleus"/>
    <property type="evidence" value="ECO:0007669"/>
    <property type="project" value="UniProtKB-SubCell"/>
</dbReference>
<feature type="compositionally biased region" description="Basic residues" evidence="9">
    <location>
        <begin position="462"/>
        <end position="478"/>
    </location>
</feature>
<dbReference type="GO" id="GO:0003676">
    <property type="term" value="F:nucleic acid binding"/>
    <property type="evidence" value="ECO:0007669"/>
    <property type="project" value="UniProtKB-UniRule"/>
</dbReference>
<sequence length="1005" mass="109390">MGRGTANGRGGYRGGKFRGGSQTTARGRGGGRGGYPNPSAALLEEGLDLNIQMYANAATNDRPSTPGRGRGRGNFTPRGKGTPRGGTPGGSGSSTPNRGRGRGRGFGPRGGRHVEGIGSSPQSRGGISRPNTTLSNLLYQERPLLKPIIFVPSVHSKVLFQDNDDELLKAIVEDVDDTERSHVPTAERVSRVFSGSVPHFGAEDEEGAAEDLEEIEEVDFNDIGKLFEPNATSNSKTRINKAQKFIAEEQFTGAYLRTSSSALPMNVAVEALAKQVEEQLSTAGDDAPEVSIVESTANIGSLAETITTEQLFFVDTKPTTVQSDLRPGVNVELPTALQDDEDDIIVYVAPHPRHSSTAASPDERDALRPMSTTEDKAMPQNQAPDTSMFTPYVPPLFITSAIPDVTPASTSKPPTASVSFSFASSKAGVNESGSSTPARLLAPPVTTPRLSKMWKYKLNRASAKKNKGKAKGKGKKGRGTFGSFGAMREEALLAAALDAGRDSRFHERRRGDSDLEWGDSDNEVQPDDMQRVLEMLQSRTSKSKGKAKALENDHGMEIDSDLDLSAMQSFIGGMLGHDAGQHITLDDFEDEKLMKMEDEEQAGERGSSGDEGEADDSADDKEVDEVLNKEEALLISEAIEVDGPIELEDSEEDDDDDDDDDDELDEDKTPRSSFQARLERLRANALRTRTDADSDAEDSDEDDEDDWFLRYLTKAEQDNVYLDDIEDLLDENQAMLYGTDRRKIKQVFNSISNGDYDDFDDFSTPARRRKDKGKGLQPDLHAQWEKDRARKAEFKKQRDLAKLVSAADPLVRKKGGKKARRAIQRAASLDPTIHVLPNRVIDMSSLVQQIRRFIADVGGPPTMSLPPTNKHTRKNIHEMALAFNLKSVSKGQGDARYTTLTKTTRSGFGPDERKIAKIMRRSGGPGALGNEFIYEGKGRGGPMPKHREGDEVGGAAPKLTESNVGFRLLEMMGWAEGDRIGSSMKGLEAPLTAIIKTSKRGLGAT</sequence>
<dbReference type="SMART" id="SM00443">
    <property type="entry name" value="G_patch"/>
    <property type="match status" value="1"/>
</dbReference>
<evidence type="ECO:0000259" key="10">
    <source>
        <dbReference type="PROSITE" id="PS50174"/>
    </source>
</evidence>
<feature type="domain" description="R3H" evidence="11">
    <location>
        <begin position="840"/>
        <end position="904"/>
    </location>
</feature>
<dbReference type="Pfam" id="PF01585">
    <property type="entry name" value="G-patch"/>
    <property type="match status" value="1"/>
</dbReference>
<evidence type="ECO:0000256" key="8">
    <source>
        <dbReference type="ARBA" id="ARBA00023242"/>
    </source>
</evidence>
<evidence type="ECO:0000256" key="6">
    <source>
        <dbReference type="ARBA" id="ARBA00022664"/>
    </source>
</evidence>
<feature type="region of interest" description="Disordered" evidence="9">
    <location>
        <begin position="462"/>
        <end position="481"/>
    </location>
</feature>
<dbReference type="EMBL" id="MU157866">
    <property type="protein sequence ID" value="KAF9526875.1"/>
    <property type="molecule type" value="Genomic_DNA"/>
</dbReference>
<evidence type="ECO:0000256" key="2">
    <source>
        <dbReference type="ARBA" id="ARBA00004496"/>
    </source>
</evidence>
<keyword evidence="6" id="KW-0507">mRNA processing</keyword>
<feature type="region of interest" description="Disordered" evidence="9">
    <location>
        <begin position="598"/>
        <end position="675"/>
    </location>
</feature>
<evidence type="ECO:0000256" key="1">
    <source>
        <dbReference type="ARBA" id="ARBA00004123"/>
    </source>
</evidence>
<dbReference type="GO" id="GO:0006397">
    <property type="term" value="P:mRNA processing"/>
    <property type="evidence" value="ECO:0007669"/>
    <property type="project" value="UniProtKB-KW"/>
</dbReference>
<dbReference type="CDD" id="cd02646">
    <property type="entry name" value="R3H_G-patch"/>
    <property type="match status" value="1"/>
</dbReference>
<evidence type="ECO:0000256" key="5">
    <source>
        <dbReference type="ARBA" id="ARBA00022490"/>
    </source>
</evidence>
<keyword evidence="13" id="KW-1185">Reference proteome</keyword>
<accession>A0A9P6ED59</accession>
<evidence type="ECO:0000256" key="4">
    <source>
        <dbReference type="ARBA" id="ARBA00018964"/>
    </source>
</evidence>
<feature type="compositionally biased region" description="Acidic residues" evidence="9">
    <location>
        <begin position="610"/>
        <end position="623"/>
    </location>
</feature>
<dbReference type="GO" id="GO:0008380">
    <property type="term" value="P:RNA splicing"/>
    <property type="evidence" value="ECO:0007669"/>
    <property type="project" value="UniProtKB-KW"/>
</dbReference>
<dbReference type="InterPro" id="IPR000467">
    <property type="entry name" value="G_patch_dom"/>
</dbReference>
<dbReference type="OrthoDB" id="21470at2759"/>
<comment type="similarity">
    <text evidence="3">Belongs to the SQS1 family.</text>
</comment>
<dbReference type="InterPro" id="IPR034082">
    <property type="entry name" value="R3H_G-patch"/>
</dbReference>
<comment type="caution">
    <text evidence="12">The sequence shown here is derived from an EMBL/GenBank/DDBJ whole genome shotgun (WGS) entry which is preliminary data.</text>
</comment>
<name>A0A9P6ED59_9AGAR</name>
<dbReference type="SMART" id="SM00393">
    <property type="entry name" value="R3H"/>
    <property type="match status" value="1"/>
</dbReference>
<feature type="compositionally biased region" description="Acidic residues" evidence="9">
    <location>
        <begin position="514"/>
        <end position="524"/>
    </location>
</feature>
<feature type="compositionally biased region" description="Polar residues" evidence="9">
    <location>
        <begin position="119"/>
        <end position="130"/>
    </location>
</feature>
<feature type="region of interest" description="Disordered" evidence="9">
    <location>
        <begin position="760"/>
        <end position="779"/>
    </location>
</feature>
<evidence type="ECO:0000256" key="7">
    <source>
        <dbReference type="ARBA" id="ARBA00023187"/>
    </source>
</evidence>